<dbReference type="PANTHER" id="PTHR30032:SF8">
    <property type="entry name" value="GERMINATION-SPECIFIC N-ACETYLMURAMOYL-L-ALANINE AMIDASE"/>
    <property type="match status" value="1"/>
</dbReference>
<dbReference type="Pfam" id="PF01520">
    <property type="entry name" value="Amidase_3"/>
    <property type="match status" value="1"/>
</dbReference>
<dbReference type="EMBL" id="QKZI01000002">
    <property type="protein sequence ID" value="PZX05926.1"/>
    <property type="molecule type" value="Genomic_DNA"/>
</dbReference>
<dbReference type="Pfam" id="PF04122">
    <property type="entry name" value="CW_binding_2"/>
    <property type="match status" value="3"/>
</dbReference>
<reference evidence="2 3" key="1">
    <citation type="submission" date="2018-06" db="EMBL/GenBank/DDBJ databases">
        <title>Genomic Encyclopedia of Type Strains, Phase IV (KMG-IV): sequencing the most valuable type-strain genomes for metagenomic binning, comparative biology and taxonomic classification.</title>
        <authorList>
            <person name="Goeker M."/>
        </authorList>
    </citation>
    <scope>NUCLEOTIDE SEQUENCE [LARGE SCALE GENOMIC DNA]</scope>
    <source>
        <strain evidence="2 3">DSM 5</strain>
    </source>
</reference>
<dbReference type="SUPFAM" id="SSF53187">
    <property type="entry name" value="Zn-dependent exopeptidases"/>
    <property type="match status" value="1"/>
</dbReference>
<dbReference type="InterPro" id="IPR002508">
    <property type="entry name" value="MurNAc-LAA_cat"/>
</dbReference>
<dbReference type="Gene3D" id="3.40.50.12090">
    <property type="match status" value="2"/>
</dbReference>
<dbReference type="SMART" id="SM00646">
    <property type="entry name" value="Ami_3"/>
    <property type="match status" value="1"/>
</dbReference>
<dbReference type="RefSeq" id="WP_245909254.1">
    <property type="nucleotide sequence ID" value="NZ_QKZI01000002.1"/>
</dbReference>
<evidence type="ECO:0000313" key="2">
    <source>
        <dbReference type="EMBL" id="PZX05926.1"/>
    </source>
</evidence>
<dbReference type="InterPro" id="IPR007253">
    <property type="entry name" value="Cell_wall-bd_2"/>
</dbReference>
<dbReference type="AlphaFoldDB" id="A0A2W7MHK6"/>
<name>A0A2W7MHK6_9BACI</name>
<protein>
    <submittedName>
        <fullName evidence="2">N-acetylmuramoyl-L-alanine amidase</fullName>
    </submittedName>
</protein>
<evidence type="ECO:0000259" key="1">
    <source>
        <dbReference type="SMART" id="SM00646"/>
    </source>
</evidence>
<dbReference type="Gene3D" id="3.40.630.40">
    <property type="entry name" value="Zn-dependent exopeptidases"/>
    <property type="match status" value="1"/>
</dbReference>
<proteinExistence type="predicted"/>
<accession>A0A2W7MHK6</accession>
<dbReference type="CDD" id="cd02696">
    <property type="entry name" value="MurNAc-LAA"/>
    <property type="match status" value="1"/>
</dbReference>
<comment type="caution">
    <text evidence="2">The sequence shown here is derived from an EMBL/GenBank/DDBJ whole genome shotgun (WGS) entry which is preliminary data.</text>
</comment>
<dbReference type="GO" id="GO:0008745">
    <property type="term" value="F:N-acetylmuramoyl-L-alanine amidase activity"/>
    <property type="evidence" value="ECO:0007669"/>
    <property type="project" value="InterPro"/>
</dbReference>
<organism evidence="2 3">
    <name type="scientific">Psychrobacillus insolitus</name>
    <dbReference type="NCBI Taxonomy" id="1461"/>
    <lineage>
        <taxon>Bacteria</taxon>
        <taxon>Bacillati</taxon>
        <taxon>Bacillota</taxon>
        <taxon>Bacilli</taxon>
        <taxon>Bacillales</taxon>
        <taxon>Bacillaceae</taxon>
        <taxon>Psychrobacillus</taxon>
    </lineage>
</organism>
<dbReference type="PANTHER" id="PTHR30032">
    <property type="entry name" value="N-ACETYLMURAMOYL-L-ALANINE AMIDASE-RELATED"/>
    <property type="match status" value="1"/>
</dbReference>
<gene>
    <name evidence="2" type="ORF">C7437_102393</name>
</gene>
<keyword evidence="3" id="KW-1185">Reference proteome</keyword>
<dbReference type="GO" id="GO:0009253">
    <property type="term" value="P:peptidoglycan catabolic process"/>
    <property type="evidence" value="ECO:0007669"/>
    <property type="project" value="InterPro"/>
</dbReference>
<dbReference type="InterPro" id="IPR051922">
    <property type="entry name" value="Bact_Sporulation_Assoc"/>
</dbReference>
<feature type="domain" description="MurNAc-LAA" evidence="1">
    <location>
        <begin position="106"/>
        <end position="235"/>
    </location>
</feature>
<evidence type="ECO:0000313" key="3">
    <source>
        <dbReference type="Proteomes" id="UP000248646"/>
    </source>
</evidence>
<dbReference type="Proteomes" id="UP000248646">
    <property type="component" value="Unassembled WGS sequence"/>
</dbReference>
<sequence>MKNKGILSLLIMGLILCFLPYKANAEEELKPLVIIDPGHGGKYSGTAGYSGSKTGYYEKRANIEVSLKLRNTLVAKGYEVFMTRSTDKHFSTVSSSEDLKQRTRVANNAAIGRNDNTIFISIHHNATSSPSYSGYETYYYDAKQIDPSYPPDPMQIVYSDESHRLAKLTHASVINSGANTEGRGIVHYSLYVTRNAQMPSILAEVEYMSNPYEEKKVKTATFQQGIANALAVGVDNYFNLYIVQDSKGKQLKTFTNSQDALTYAKKLKNVQVFYKKSGKYIFNNFSYDYRAYHLSVDLAQTKFISYEEAVAFTKAYKNTRVVHHPTGKVVWSNYLVKRFDLVNANAIVTNQYFREHQAVNDAITQEKVTVKDNVSSSIVYSSIVTPSFDVYHATKGKLKSFFNQEEAIAYAKLWPSTRVANNTNHTTIYTNTNTTKVAKTSVTVKGQTRYGTSIEVSKMLYPTGFPSDKADKTIVIATGEEFADALSAGPLAAQYGNAPILLNPSGSLPVETIAEIKRLGGNHIILVGGAGAISAGVENELRIKFPTAKVERISGADRYATNDAINNRLSKPSGIFVVSGKDYPDALAASAIAVNKNYHIILTDGTTYRESMNKQVYSTPTFIVGGPYAVSDILMDKIKERAGADLVKRLSGKDRYATNAALIEQFSDSLQSPVFLVSTGLNYPDALVTSALAAKYAAPLYLVKDSLPDALKPSLTTYLKERVTTTSIYIGGVVTDQVKNQIDILK</sequence>